<dbReference type="PANTHER" id="PTHR38795:SF1">
    <property type="entry name" value="DUF6604 DOMAIN-CONTAINING PROTEIN"/>
    <property type="match status" value="1"/>
</dbReference>
<name>A0A8H4RCM2_9HELO</name>
<dbReference type="PANTHER" id="PTHR38795">
    <property type="entry name" value="DUF6604 DOMAIN-CONTAINING PROTEIN"/>
    <property type="match status" value="1"/>
</dbReference>
<keyword evidence="2" id="KW-1185">Reference proteome</keyword>
<accession>A0A8H4RCM2</accession>
<comment type="caution">
    <text evidence="1">The sequence shown here is derived from an EMBL/GenBank/DDBJ whole genome shotgun (WGS) entry which is preliminary data.</text>
</comment>
<reference evidence="1 2" key="1">
    <citation type="submission" date="2020-03" db="EMBL/GenBank/DDBJ databases">
        <title>Draft Genome Sequence of Cudoniella acicularis.</title>
        <authorList>
            <person name="Buettner E."/>
            <person name="Kellner H."/>
        </authorList>
    </citation>
    <scope>NUCLEOTIDE SEQUENCE [LARGE SCALE GENOMIC DNA]</scope>
    <source>
        <strain evidence="1 2">DSM 108380</strain>
    </source>
</reference>
<dbReference type="OrthoDB" id="5238236at2759"/>
<protein>
    <submittedName>
        <fullName evidence="1">Uncharacterized protein</fullName>
    </submittedName>
</protein>
<dbReference type="EMBL" id="JAAMPI010001070">
    <property type="protein sequence ID" value="KAF4626866.1"/>
    <property type="molecule type" value="Genomic_DNA"/>
</dbReference>
<organism evidence="1 2">
    <name type="scientific">Cudoniella acicularis</name>
    <dbReference type="NCBI Taxonomy" id="354080"/>
    <lineage>
        <taxon>Eukaryota</taxon>
        <taxon>Fungi</taxon>
        <taxon>Dikarya</taxon>
        <taxon>Ascomycota</taxon>
        <taxon>Pezizomycotina</taxon>
        <taxon>Leotiomycetes</taxon>
        <taxon>Helotiales</taxon>
        <taxon>Tricladiaceae</taxon>
        <taxon>Cudoniella</taxon>
    </lineage>
</organism>
<dbReference type="AlphaFoldDB" id="A0A8H4RCM2"/>
<evidence type="ECO:0000313" key="2">
    <source>
        <dbReference type="Proteomes" id="UP000566819"/>
    </source>
</evidence>
<sequence length="322" mass="37112">MGLQLALRAEKELTDVYPEFKDYQNVLITILPMIGETRVEENTIELDDELARRILVPAHTMLDEVCDNKLQPCKVLIMKNRRYNSQNGRLAHLYSTANRVKSTLQRYLDFLKGIKNPDTWPKQNQDCVQLIAIIDKSVLKDPVFPHKEHQRIQLSLPSHAESERLFLYKNHPVLCGLSALRKFFEFQELGVTLINTWGTIIYLAHLYNALRHKTQPIEPWTMMEEVIALHSEGCVFVRAAPMVIQDSFNVFREGLLGDGNGTAVLTIDNIENLLNDQARIASLASDRQNKALRREWRNPKRLTSLELLQALREIIPIELPKL</sequence>
<evidence type="ECO:0000313" key="1">
    <source>
        <dbReference type="EMBL" id="KAF4626866.1"/>
    </source>
</evidence>
<proteinExistence type="predicted"/>
<dbReference type="Proteomes" id="UP000566819">
    <property type="component" value="Unassembled WGS sequence"/>
</dbReference>
<gene>
    <name evidence="1" type="ORF">G7Y89_g11293</name>
</gene>